<dbReference type="EMBL" id="CP011309">
    <property type="protein sequence ID" value="AKF26901.1"/>
    <property type="molecule type" value="Genomic_DNA"/>
</dbReference>
<dbReference type="PANTHER" id="PTHR43132">
    <property type="entry name" value="ARSENICAL RESISTANCE OPERON REPRESSOR ARSR-RELATED"/>
    <property type="match status" value="1"/>
</dbReference>
<protein>
    <submittedName>
        <fullName evidence="5">ArsR family transcriptional regulator</fullName>
    </submittedName>
</protein>
<evidence type="ECO:0000313" key="5">
    <source>
        <dbReference type="EMBL" id="AKF26901.1"/>
    </source>
</evidence>
<dbReference type="SUPFAM" id="SSF46785">
    <property type="entry name" value="Winged helix' DNA-binding domain"/>
    <property type="match status" value="1"/>
</dbReference>
<accession>A0A0F6WPZ5</accession>
<keyword evidence="1" id="KW-0805">Transcription regulation</keyword>
<dbReference type="PANTHER" id="PTHR43132:SF2">
    <property type="entry name" value="ARSENICAL RESISTANCE OPERON REPRESSOR ARSR-RELATED"/>
    <property type="match status" value="1"/>
</dbReference>
<proteinExistence type="predicted"/>
<dbReference type="InterPro" id="IPR051011">
    <property type="entry name" value="Metal_resp_trans_reg"/>
</dbReference>
<dbReference type="Pfam" id="PF01022">
    <property type="entry name" value="HTH_5"/>
    <property type="match status" value="1"/>
</dbReference>
<dbReference type="AlphaFoldDB" id="A0A0F6WPZ5"/>
<dbReference type="CDD" id="cd00090">
    <property type="entry name" value="HTH_ARSR"/>
    <property type="match status" value="1"/>
</dbReference>
<evidence type="ECO:0000313" key="6">
    <source>
        <dbReference type="Proteomes" id="UP000034037"/>
    </source>
</evidence>
<name>A0A0F6WPZ5_9CORY</name>
<reference evidence="5 6" key="1">
    <citation type="submission" date="2015-04" db="EMBL/GenBank/DDBJ databases">
        <title>Complete Genome Sequence of Brevibacterium flavum ATCC 15168.</title>
        <authorList>
            <person name="Ahn J."/>
            <person name="Park G."/>
            <person name="Jeon W."/>
            <person name="Jang Y."/>
            <person name="Jang M."/>
            <person name="Lee H."/>
            <person name="Lee H."/>
        </authorList>
    </citation>
    <scope>NUCLEOTIDE SEQUENCE [LARGE SCALE GENOMIC DNA]</scope>
    <source>
        <strain evidence="5 6">ATCC 15168</strain>
    </source>
</reference>
<dbReference type="InterPro" id="IPR036388">
    <property type="entry name" value="WH-like_DNA-bd_sf"/>
</dbReference>
<dbReference type="InterPro" id="IPR001845">
    <property type="entry name" value="HTH_ArsR_DNA-bd_dom"/>
</dbReference>
<evidence type="ECO:0000259" key="4">
    <source>
        <dbReference type="PROSITE" id="PS50987"/>
    </source>
</evidence>
<sequence length="104" mass="11850">MLSSKDLPIYQRKADLFKGLAHPYRIRALEIIATNNEVSVGQITKEMDLEASHVSQHLKVLRKFGLVSSQREGLVVYYRLTYPEVADFLKVSRSLLKRMAGEDA</sequence>
<keyword evidence="6" id="KW-1185">Reference proteome</keyword>
<dbReference type="InterPro" id="IPR036390">
    <property type="entry name" value="WH_DNA-bd_sf"/>
</dbReference>
<dbReference type="PATRIC" id="fig|92706.3.peg.968"/>
<dbReference type="PRINTS" id="PR00778">
    <property type="entry name" value="HTHARSR"/>
</dbReference>
<dbReference type="SMART" id="SM00418">
    <property type="entry name" value="HTH_ARSR"/>
    <property type="match status" value="1"/>
</dbReference>
<evidence type="ECO:0000256" key="3">
    <source>
        <dbReference type="ARBA" id="ARBA00023163"/>
    </source>
</evidence>
<dbReference type="Gene3D" id="1.10.10.10">
    <property type="entry name" value="Winged helix-like DNA-binding domain superfamily/Winged helix DNA-binding domain"/>
    <property type="match status" value="1"/>
</dbReference>
<dbReference type="InterPro" id="IPR011991">
    <property type="entry name" value="ArsR-like_HTH"/>
</dbReference>
<dbReference type="NCBIfam" id="NF033788">
    <property type="entry name" value="HTH_metalloreg"/>
    <property type="match status" value="1"/>
</dbReference>
<dbReference type="GO" id="GO:0003700">
    <property type="term" value="F:DNA-binding transcription factor activity"/>
    <property type="evidence" value="ECO:0007669"/>
    <property type="project" value="InterPro"/>
</dbReference>
<dbReference type="Proteomes" id="UP000034037">
    <property type="component" value="Chromosome"/>
</dbReference>
<feature type="domain" description="HTH arsR-type" evidence="4">
    <location>
        <begin position="5"/>
        <end position="100"/>
    </location>
</feature>
<organism evidence="5 6">
    <name type="scientific">[Brevibacterium] flavum</name>
    <dbReference type="NCBI Taxonomy" id="92706"/>
    <lineage>
        <taxon>Bacteria</taxon>
        <taxon>Bacillati</taxon>
        <taxon>Actinomycetota</taxon>
        <taxon>Actinomycetes</taxon>
        <taxon>Mycobacteriales</taxon>
        <taxon>Corynebacteriaceae</taxon>
        <taxon>Corynebacterium</taxon>
    </lineage>
</organism>
<evidence type="ECO:0000256" key="1">
    <source>
        <dbReference type="ARBA" id="ARBA00023015"/>
    </source>
</evidence>
<evidence type="ECO:0000256" key="2">
    <source>
        <dbReference type="ARBA" id="ARBA00023125"/>
    </source>
</evidence>
<dbReference type="PROSITE" id="PS50987">
    <property type="entry name" value="HTH_ARSR_2"/>
    <property type="match status" value="1"/>
</dbReference>
<keyword evidence="2" id="KW-0238">DNA-binding</keyword>
<dbReference type="HOGENOM" id="CLU_097806_6_1_11"/>
<dbReference type="GO" id="GO:0003677">
    <property type="term" value="F:DNA binding"/>
    <property type="evidence" value="ECO:0007669"/>
    <property type="project" value="UniProtKB-KW"/>
</dbReference>
<dbReference type="GeneID" id="1018865"/>
<dbReference type="RefSeq" id="WP_003858445.1">
    <property type="nucleotide sequence ID" value="NZ_CP011309.1"/>
</dbReference>
<keyword evidence="3" id="KW-0804">Transcription</keyword>
<gene>
    <name evidence="5" type="ORF">YH66_04680</name>
</gene>